<dbReference type="Gene3D" id="3.40.50.2020">
    <property type="match status" value="1"/>
</dbReference>
<gene>
    <name evidence="4" type="ORF">A3G03_01775</name>
</gene>
<comment type="caution">
    <text evidence="4">The sequence shown here is derived from an EMBL/GenBank/DDBJ whole genome shotgun (WGS) entry which is preliminary data.</text>
</comment>
<evidence type="ECO:0000256" key="1">
    <source>
        <dbReference type="ARBA" id="ARBA00008007"/>
    </source>
</evidence>
<evidence type="ECO:0000313" key="5">
    <source>
        <dbReference type="Proteomes" id="UP000176355"/>
    </source>
</evidence>
<dbReference type="Pfam" id="PF00156">
    <property type="entry name" value="Pribosyltran"/>
    <property type="match status" value="1"/>
</dbReference>
<reference evidence="4 5" key="1">
    <citation type="journal article" date="2016" name="Nat. Commun.">
        <title>Thousands of microbial genomes shed light on interconnected biogeochemical processes in an aquifer system.</title>
        <authorList>
            <person name="Anantharaman K."/>
            <person name="Brown C.T."/>
            <person name="Hug L.A."/>
            <person name="Sharon I."/>
            <person name="Castelle C.J."/>
            <person name="Probst A.J."/>
            <person name="Thomas B.C."/>
            <person name="Singh A."/>
            <person name="Wilkins M.J."/>
            <person name="Karaoz U."/>
            <person name="Brodie E.L."/>
            <person name="Williams K.H."/>
            <person name="Hubbard S.S."/>
            <person name="Banfield J.F."/>
        </authorList>
    </citation>
    <scope>NUCLEOTIDE SEQUENCE [LARGE SCALE GENOMIC DNA]</scope>
</reference>
<dbReference type="STRING" id="1802333.A3G03_01775"/>
<organism evidence="4 5">
    <name type="scientific">Candidatus Taylorbacteria bacterium RIFCSPLOWO2_12_FULL_44_15c</name>
    <dbReference type="NCBI Taxonomy" id="1802333"/>
    <lineage>
        <taxon>Bacteria</taxon>
        <taxon>Candidatus Tayloriibacteriota</taxon>
    </lineage>
</organism>
<evidence type="ECO:0000313" key="4">
    <source>
        <dbReference type="EMBL" id="OHA44200.1"/>
    </source>
</evidence>
<sequence length="278" mass="31213">MPNYPQKMLASVLDTVFPKICLGCGKFTAIGDFDYVCRKCFGKIELKNSLECIGCKRQTRLGFTCTFCDKENEVDPVRGKTPSSAGSSADHAFQAGRTSNGVDQLIIAADLSDILVEKMLKAYKYKFIQSMALPLSILVKRRIKKLLSKKFSLFGDNPLLISVPLHKRRLNERGFNQAELLAKSMADTYHVVYNNNVLIRVANPKHQAEIKKKEERLENVKNNFAVNNREFIRSKTIILVDDICTTGATLNECARVLKESGAKRVIGFVIARGQFARK</sequence>
<dbReference type="PANTHER" id="PTHR47505">
    <property type="entry name" value="DNA UTILIZATION PROTEIN YHGH"/>
    <property type="match status" value="1"/>
</dbReference>
<protein>
    <recommendedName>
        <fullName evidence="3">Phosphoribosyltransferase domain-containing protein</fullName>
    </recommendedName>
</protein>
<keyword evidence="2" id="KW-0175">Coiled coil</keyword>
<dbReference type="InterPro" id="IPR051910">
    <property type="entry name" value="ComF/GntX_DNA_util-trans"/>
</dbReference>
<dbReference type="InterPro" id="IPR000836">
    <property type="entry name" value="PRTase_dom"/>
</dbReference>
<accession>A0A1G2P7B3</accession>
<dbReference type="AlphaFoldDB" id="A0A1G2P7B3"/>
<dbReference type="InterPro" id="IPR029057">
    <property type="entry name" value="PRTase-like"/>
</dbReference>
<dbReference type="EMBL" id="MHSL01000008">
    <property type="protein sequence ID" value="OHA44200.1"/>
    <property type="molecule type" value="Genomic_DNA"/>
</dbReference>
<comment type="similarity">
    <text evidence="1">Belongs to the ComF/GntX family.</text>
</comment>
<dbReference type="PANTHER" id="PTHR47505:SF1">
    <property type="entry name" value="DNA UTILIZATION PROTEIN YHGH"/>
    <property type="match status" value="1"/>
</dbReference>
<dbReference type="Proteomes" id="UP000176355">
    <property type="component" value="Unassembled WGS sequence"/>
</dbReference>
<evidence type="ECO:0000259" key="3">
    <source>
        <dbReference type="Pfam" id="PF00156"/>
    </source>
</evidence>
<proteinExistence type="inferred from homology"/>
<evidence type="ECO:0000256" key="2">
    <source>
        <dbReference type="SAM" id="Coils"/>
    </source>
</evidence>
<feature type="coiled-coil region" evidence="2">
    <location>
        <begin position="203"/>
        <end position="230"/>
    </location>
</feature>
<name>A0A1G2P7B3_9BACT</name>
<dbReference type="CDD" id="cd06223">
    <property type="entry name" value="PRTases_typeI"/>
    <property type="match status" value="1"/>
</dbReference>
<feature type="domain" description="Phosphoribosyltransferase" evidence="3">
    <location>
        <begin position="208"/>
        <end position="271"/>
    </location>
</feature>
<dbReference type="SUPFAM" id="SSF53271">
    <property type="entry name" value="PRTase-like"/>
    <property type="match status" value="1"/>
</dbReference>